<organism evidence="3 4">
    <name type="scientific">Xylophilus rhododendri</name>
    <dbReference type="NCBI Taxonomy" id="2697032"/>
    <lineage>
        <taxon>Bacteria</taxon>
        <taxon>Pseudomonadati</taxon>
        <taxon>Pseudomonadota</taxon>
        <taxon>Betaproteobacteria</taxon>
        <taxon>Burkholderiales</taxon>
        <taxon>Xylophilus</taxon>
    </lineage>
</organism>
<dbReference type="SUPFAM" id="SSF52402">
    <property type="entry name" value="Adenine nucleotide alpha hydrolases-like"/>
    <property type="match status" value="2"/>
</dbReference>
<dbReference type="PRINTS" id="PR01438">
    <property type="entry name" value="UNVRSLSTRESS"/>
</dbReference>
<dbReference type="CDD" id="cd00293">
    <property type="entry name" value="USP-like"/>
    <property type="match status" value="1"/>
</dbReference>
<dbReference type="Proteomes" id="UP000464787">
    <property type="component" value="Chromosome"/>
</dbReference>
<name>A0A857J0V1_9BURK</name>
<dbReference type="EMBL" id="CP047650">
    <property type="protein sequence ID" value="QHI96722.1"/>
    <property type="molecule type" value="Genomic_DNA"/>
</dbReference>
<comment type="similarity">
    <text evidence="1">Belongs to the universal stress protein A family.</text>
</comment>
<reference evidence="3 4" key="1">
    <citation type="submission" date="2020-01" db="EMBL/GenBank/DDBJ databases">
        <title>Genome sequencing of strain KACC 21265.</title>
        <authorList>
            <person name="Heo J."/>
            <person name="Kim S.-J."/>
            <person name="Kim J.-S."/>
            <person name="Hong S.-B."/>
            <person name="Kwon S.-W."/>
        </authorList>
    </citation>
    <scope>NUCLEOTIDE SEQUENCE [LARGE SCALE GENOMIC DNA]</scope>
    <source>
        <strain evidence="3 4">KACC 21265</strain>
    </source>
</reference>
<evidence type="ECO:0000313" key="4">
    <source>
        <dbReference type="Proteomes" id="UP000464787"/>
    </source>
</evidence>
<evidence type="ECO:0000256" key="1">
    <source>
        <dbReference type="ARBA" id="ARBA00008791"/>
    </source>
</evidence>
<dbReference type="Gene3D" id="3.40.50.12370">
    <property type="match status" value="1"/>
</dbReference>
<dbReference type="RefSeq" id="WP_160550240.1">
    <property type="nucleotide sequence ID" value="NZ_CP047650.1"/>
</dbReference>
<dbReference type="AlphaFoldDB" id="A0A857J0V1"/>
<proteinExistence type="inferred from homology"/>
<keyword evidence="4" id="KW-1185">Reference proteome</keyword>
<accession>A0A857J0V1</accession>
<dbReference type="Pfam" id="PF00582">
    <property type="entry name" value="Usp"/>
    <property type="match status" value="1"/>
</dbReference>
<dbReference type="PANTHER" id="PTHR46268:SF15">
    <property type="entry name" value="UNIVERSAL STRESS PROTEIN HP_0031"/>
    <property type="match status" value="1"/>
</dbReference>
<dbReference type="InterPro" id="IPR006016">
    <property type="entry name" value="UspA"/>
</dbReference>
<gene>
    <name evidence="3" type="ORF">GT347_01170</name>
</gene>
<evidence type="ECO:0000259" key="2">
    <source>
        <dbReference type="Pfam" id="PF00582"/>
    </source>
</evidence>
<dbReference type="PANTHER" id="PTHR46268">
    <property type="entry name" value="STRESS RESPONSE PROTEIN NHAX"/>
    <property type="match status" value="1"/>
</dbReference>
<evidence type="ECO:0000313" key="3">
    <source>
        <dbReference type="EMBL" id="QHI96722.1"/>
    </source>
</evidence>
<protein>
    <submittedName>
        <fullName evidence="3">Universal stress protein</fullName>
    </submittedName>
</protein>
<dbReference type="InterPro" id="IPR006015">
    <property type="entry name" value="Universal_stress_UspA"/>
</dbReference>
<dbReference type="KEGG" id="xyk:GT347_01170"/>
<feature type="domain" description="UspA" evidence="2">
    <location>
        <begin position="222"/>
        <end position="273"/>
    </location>
</feature>
<sequence>MNHPASILLHLDASRRCAQHVQLARQVAERFDARVTAQLCTSPAVLDYPYAVDCAAGAVQAFEQLDQQSRDRAFTAFLQAAAGSPRLQWSEADNGGPWAFGRRAMYHDLAIVGQRDPHDPAADALPADFVPELAAASGRPVLVLPSAGPLTDVGDTVLLAWKESPEAVRALSAALPWMQKAGTVHAVCWGEATESARAALSALLSAHGIRATVHGGNPAPTRAGEALLTLAAELDADLLAMGCYGHSRTREWVLGGVTRTVLRAMSLPVLMVH</sequence>